<feature type="region of interest" description="Disordered" evidence="1">
    <location>
        <begin position="108"/>
        <end position="140"/>
    </location>
</feature>
<reference evidence="3" key="1">
    <citation type="submission" date="2020-09" db="EMBL/GenBank/DDBJ databases">
        <title>Whole genome shotgun sequence of Streptomyces cinnamonensis NBRC 15873.</title>
        <authorList>
            <person name="Komaki H."/>
            <person name="Tamura T."/>
        </authorList>
    </citation>
    <scope>NUCLEOTIDE SEQUENCE [LARGE SCALE GENOMIC DNA]</scope>
    <source>
        <strain evidence="3">NBRC 15873</strain>
    </source>
</reference>
<evidence type="ECO:0000313" key="2">
    <source>
        <dbReference type="EMBL" id="GHI14286.1"/>
    </source>
</evidence>
<dbReference type="EMBL" id="BNDV01000008">
    <property type="protein sequence ID" value="GHI14286.1"/>
    <property type="molecule type" value="Genomic_DNA"/>
</dbReference>
<dbReference type="Proteomes" id="UP000660554">
    <property type="component" value="Unassembled WGS sequence"/>
</dbReference>
<dbReference type="RefSeq" id="WP_245386011.1">
    <property type="nucleotide sequence ID" value="NZ_BMRU01000011.1"/>
</dbReference>
<organism evidence="2 3">
    <name type="scientific">Streptomyces virginiae</name>
    <name type="common">Streptomyces cinnamonensis</name>
    <dbReference type="NCBI Taxonomy" id="1961"/>
    <lineage>
        <taxon>Bacteria</taxon>
        <taxon>Bacillati</taxon>
        <taxon>Actinomycetota</taxon>
        <taxon>Actinomycetes</taxon>
        <taxon>Kitasatosporales</taxon>
        <taxon>Streptomycetaceae</taxon>
        <taxon>Streptomyces</taxon>
    </lineage>
</organism>
<accession>A0ABQ3NND6</accession>
<gene>
    <name evidence="2" type="ORF">Scinn_37490</name>
</gene>
<proteinExistence type="predicted"/>
<protein>
    <submittedName>
        <fullName evidence="2">Uncharacterized protein</fullName>
    </submittedName>
</protein>
<evidence type="ECO:0000256" key="1">
    <source>
        <dbReference type="SAM" id="MobiDB-lite"/>
    </source>
</evidence>
<keyword evidence="3" id="KW-1185">Reference proteome</keyword>
<comment type="caution">
    <text evidence="2">The sequence shown here is derived from an EMBL/GenBank/DDBJ whole genome shotgun (WGS) entry which is preliminary data.</text>
</comment>
<dbReference type="GeneID" id="86959275"/>
<evidence type="ECO:0000313" key="3">
    <source>
        <dbReference type="Proteomes" id="UP000660554"/>
    </source>
</evidence>
<sequence>MSRAGARVGVSTYFRYDGETVEVVEMAATTAGNEVALKDSRGRILRLSLKELLFSDRAAVIPNESGPGAGDLEQIASVVLGQLDEPERRKVLDRAGHVREVLTGFRSGTPELAREGEPRSEYAPALPLEARHNAKAAEPG</sequence>
<name>A0ABQ3NND6_STRVG</name>